<reference evidence="2 3" key="1">
    <citation type="submission" date="2015-10" db="EMBL/GenBank/DDBJ databases">
        <title>Metagenome-Assembled Genomes uncover a global brackish microbiome.</title>
        <authorList>
            <person name="Hugerth L.W."/>
            <person name="Larsson J."/>
            <person name="Alneberg J."/>
            <person name="Lindh M.V."/>
            <person name="Legrand C."/>
            <person name="Pinhassi J."/>
            <person name="Andersson A.F."/>
        </authorList>
    </citation>
    <scope>NUCLEOTIDE SEQUENCE [LARGE SCALE GENOMIC DNA]</scope>
    <source>
        <strain evidence="2">BACL26 MAG-121220-bin70</strain>
    </source>
</reference>
<dbReference type="PANTHER" id="PTHR43031">
    <property type="entry name" value="FAD-DEPENDENT OXIDOREDUCTASE"/>
    <property type="match status" value="1"/>
</dbReference>
<dbReference type="InterPro" id="IPR050229">
    <property type="entry name" value="GlpE_sulfurtransferase"/>
</dbReference>
<evidence type="ECO:0000313" key="3">
    <source>
        <dbReference type="Proteomes" id="UP000051213"/>
    </source>
</evidence>
<dbReference type="PANTHER" id="PTHR43031:SF1">
    <property type="entry name" value="PYRIDINE NUCLEOTIDE-DISULPHIDE OXIDOREDUCTASE"/>
    <property type="match status" value="1"/>
</dbReference>
<dbReference type="InterPro" id="IPR036873">
    <property type="entry name" value="Rhodanese-like_dom_sf"/>
</dbReference>
<dbReference type="Gene3D" id="3.40.250.10">
    <property type="entry name" value="Rhodanese-like domain"/>
    <property type="match status" value="1"/>
</dbReference>
<gene>
    <name evidence="2" type="ORF">ABS24_06565</name>
</gene>
<dbReference type="Proteomes" id="UP000051213">
    <property type="component" value="Unassembled WGS sequence"/>
</dbReference>
<name>A0A0R2TZZ9_9GAMM</name>
<protein>
    <recommendedName>
        <fullName evidence="1">Rhodanese domain-containing protein</fullName>
    </recommendedName>
</protein>
<proteinExistence type="predicted"/>
<dbReference type="AlphaFoldDB" id="A0A0R2TZZ9"/>
<dbReference type="SMART" id="SM00450">
    <property type="entry name" value="RHOD"/>
    <property type="match status" value="1"/>
</dbReference>
<dbReference type="EMBL" id="LICA01000337">
    <property type="protein sequence ID" value="KRO92420.1"/>
    <property type="molecule type" value="Genomic_DNA"/>
</dbReference>
<dbReference type="PROSITE" id="PS50206">
    <property type="entry name" value="RHODANESE_3"/>
    <property type="match status" value="1"/>
</dbReference>
<feature type="domain" description="Rhodanese" evidence="1">
    <location>
        <begin position="14"/>
        <end position="103"/>
    </location>
</feature>
<organism evidence="2 3">
    <name type="scientific">SAR92 bacterium BACL26 MAG-121220-bin70</name>
    <dbReference type="NCBI Taxonomy" id="1655626"/>
    <lineage>
        <taxon>Bacteria</taxon>
        <taxon>Pseudomonadati</taxon>
        <taxon>Pseudomonadota</taxon>
        <taxon>Gammaproteobacteria</taxon>
        <taxon>Cellvibrionales</taxon>
        <taxon>Porticoccaceae</taxon>
        <taxon>SAR92 clade</taxon>
    </lineage>
</organism>
<evidence type="ECO:0000259" key="1">
    <source>
        <dbReference type="PROSITE" id="PS50206"/>
    </source>
</evidence>
<dbReference type="Pfam" id="PF00581">
    <property type="entry name" value="Rhodanese"/>
    <property type="match status" value="1"/>
</dbReference>
<evidence type="ECO:0000313" key="2">
    <source>
        <dbReference type="EMBL" id="KRO92420.1"/>
    </source>
</evidence>
<dbReference type="SUPFAM" id="SSF52821">
    <property type="entry name" value="Rhodanese/Cell cycle control phosphatase"/>
    <property type="match status" value="1"/>
</dbReference>
<accession>A0A0R2TZZ9</accession>
<dbReference type="InterPro" id="IPR001763">
    <property type="entry name" value="Rhodanese-like_dom"/>
</dbReference>
<dbReference type="CDD" id="cd00158">
    <property type="entry name" value="RHOD"/>
    <property type="match status" value="1"/>
</dbReference>
<comment type="caution">
    <text evidence="2">The sequence shown here is derived from an EMBL/GenBank/DDBJ whole genome shotgun (WGS) entry which is preliminary data.</text>
</comment>
<sequence length="103" mass="11172">MSLLLICAFAIADKGASPLIIDVRTPAEWDRGHLDEAKHIEWQDIGAFISDLTSDKDETIYVYCRSGARSGKAKTILDELGYSNVINAGGVADAQAFINAQEN</sequence>